<name>A0A9D4F3J5_DREPO</name>
<evidence type="ECO:0000313" key="2">
    <source>
        <dbReference type="Proteomes" id="UP000828390"/>
    </source>
</evidence>
<dbReference type="AlphaFoldDB" id="A0A9D4F3J5"/>
<dbReference type="Proteomes" id="UP000828390">
    <property type="component" value="Unassembled WGS sequence"/>
</dbReference>
<gene>
    <name evidence="1" type="ORF">DPMN_168546</name>
</gene>
<evidence type="ECO:0000313" key="1">
    <source>
        <dbReference type="EMBL" id="KAH3790348.1"/>
    </source>
</evidence>
<proteinExistence type="predicted"/>
<keyword evidence="2" id="KW-1185">Reference proteome</keyword>
<organism evidence="1 2">
    <name type="scientific">Dreissena polymorpha</name>
    <name type="common">Zebra mussel</name>
    <name type="synonym">Mytilus polymorpha</name>
    <dbReference type="NCBI Taxonomy" id="45954"/>
    <lineage>
        <taxon>Eukaryota</taxon>
        <taxon>Metazoa</taxon>
        <taxon>Spiralia</taxon>
        <taxon>Lophotrochozoa</taxon>
        <taxon>Mollusca</taxon>
        <taxon>Bivalvia</taxon>
        <taxon>Autobranchia</taxon>
        <taxon>Heteroconchia</taxon>
        <taxon>Euheterodonta</taxon>
        <taxon>Imparidentia</taxon>
        <taxon>Neoheterodontei</taxon>
        <taxon>Myida</taxon>
        <taxon>Dreissenoidea</taxon>
        <taxon>Dreissenidae</taxon>
        <taxon>Dreissena</taxon>
    </lineage>
</organism>
<protein>
    <submittedName>
        <fullName evidence="1">Uncharacterized protein</fullName>
    </submittedName>
</protein>
<reference evidence="1" key="2">
    <citation type="submission" date="2020-11" db="EMBL/GenBank/DDBJ databases">
        <authorList>
            <person name="McCartney M.A."/>
            <person name="Auch B."/>
            <person name="Kono T."/>
            <person name="Mallez S."/>
            <person name="Becker A."/>
            <person name="Gohl D.M."/>
            <person name="Silverstein K.A.T."/>
            <person name="Koren S."/>
            <person name="Bechman K.B."/>
            <person name="Herman A."/>
            <person name="Abrahante J.E."/>
            <person name="Garbe J."/>
        </authorList>
    </citation>
    <scope>NUCLEOTIDE SEQUENCE</scope>
    <source>
        <strain evidence="1">Duluth1</strain>
        <tissue evidence="1">Whole animal</tissue>
    </source>
</reference>
<reference evidence="1" key="1">
    <citation type="journal article" date="2019" name="bioRxiv">
        <title>The Genome of the Zebra Mussel, Dreissena polymorpha: A Resource for Invasive Species Research.</title>
        <authorList>
            <person name="McCartney M.A."/>
            <person name="Auch B."/>
            <person name="Kono T."/>
            <person name="Mallez S."/>
            <person name="Zhang Y."/>
            <person name="Obille A."/>
            <person name="Becker A."/>
            <person name="Abrahante J.E."/>
            <person name="Garbe J."/>
            <person name="Badalamenti J.P."/>
            <person name="Herman A."/>
            <person name="Mangelson H."/>
            <person name="Liachko I."/>
            <person name="Sullivan S."/>
            <person name="Sone E.D."/>
            <person name="Koren S."/>
            <person name="Silverstein K.A.T."/>
            <person name="Beckman K.B."/>
            <person name="Gohl D.M."/>
        </authorList>
    </citation>
    <scope>NUCLEOTIDE SEQUENCE</scope>
    <source>
        <strain evidence="1">Duluth1</strain>
        <tissue evidence="1">Whole animal</tissue>
    </source>
</reference>
<accession>A0A9D4F3J5</accession>
<sequence>MTSDWVISLGHFCSSQSKWLSTVDVVIAAYPPCQMISVGTLSTPGDFPTLRLRTSSVISVSSMGGLSSSGIVPKMTGVRLKRIVVDVTAVFTPSG</sequence>
<comment type="caution">
    <text evidence="1">The sequence shown here is derived from an EMBL/GenBank/DDBJ whole genome shotgun (WGS) entry which is preliminary data.</text>
</comment>
<dbReference type="EMBL" id="JAIWYP010000008">
    <property type="protein sequence ID" value="KAH3790348.1"/>
    <property type="molecule type" value="Genomic_DNA"/>
</dbReference>